<protein>
    <recommendedName>
        <fullName evidence="1">RNase H type-1 domain-containing protein</fullName>
    </recommendedName>
</protein>
<dbReference type="InterPro" id="IPR036397">
    <property type="entry name" value="RNaseH_sf"/>
</dbReference>
<dbReference type="PANTHER" id="PTHR47723:SF13">
    <property type="entry name" value="PUTATIVE-RELATED"/>
    <property type="match status" value="1"/>
</dbReference>
<dbReference type="InterPro" id="IPR012337">
    <property type="entry name" value="RNaseH-like_sf"/>
</dbReference>
<dbReference type="Gene3D" id="3.30.420.10">
    <property type="entry name" value="Ribonuclease H-like superfamily/Ribonuclease H"/>
    <property type="match status" value="1"/>
</dbReference>
<organism evidence="2 3">
    <name type="scientific">Linum trigynum</name>
    <dbReference type="NCBI Taxonomy" id="586398"/>
    <lineage>
        <taxon>Eukaryota</taxon>
        <taxon>Viridiplantae</taxon>
        <taxon>Streptophyta</taxon>
        <taxon>Embryophyta</taxon>
        <taxon>Tracheophyta</taxon>
        <taxon>Spermatophyta</taxon>
        <taxon>Magnoliopsida</taxon>
        <taxon>eudicotyledons</taxon>
        <taxon>Gunneridae</taxon>
        <taxon>Pentapetalae</taxon>
        <taxon>rosids</taxon>
        <taxon>fabids</taxon>
        <taxon>Malpighiales</taxon>
        <taxon>Linaceae</taxon>
        <taxon>Linum</taxon>
    </lineage>
</organism>
<dbReference type="EMBL" id="OZ034822">
    <property type="protein sequence ID" value="CAL1414204.1"/>
    <property type="molecule type" value="Genomic_DNA"/>
</dbReference>
<dbReference type="Pfam" id="PF13456">
    <property type="entry name" value="RVT_3"/>
    <property type="match status" value="1"/>
</dbReference>
<gene>
    <name evidence="2" type="ORF">LTRI10_LOCUS53378</name>
</gene>
<name>A0AAV2GVM0_9ROSI</name>
<evidence type="ECO:0000259" key="1">
    <source>
        <dbReference type="PROSITE" id="PS50879"/>
    </source>
</evidence>
<dbReference type="CDD" id="cd06222">
    <property type="entry name" value="RNase_H_like"/>
    <property type="match status" value="1"/>
</dbReference>
<dbReference type="InterPro" id="IPR026960">
    <property type="entry name" value="RVT-Znf"/>
</dbReference>
<dbReference type="GO" id="GO:0004523">
    <property type="term" value="F:RNA-DNA hybrid ribonuclease activity"/>
    <property type="evidence" value="ECO:0007669"/>
    <property type="project" value="InterPro"/>
</dbReference>
<dbReference type="GO" id="GO:0003676">
    <property type="term" value="F:nucleic acid binding"/>
    <property type="evidence" value="ECO:0007669"/>
    <property type="project" value="InterPro"/>
</dbReference>
<accession>A0AAV2GVM0</accession>
<evidence type="ECO:0000313" key="2">
    <source>
        <dbReference type="EMBL" id="CAL1414204.1"/>
    </source>
</evidence>
<reference evidence="2 3" key="1">
    <citation type="submission" date="2024-04" db="EMBL/GenBank/DDBJ databases">
        <authorList>
            <person name="Fracassetti M."/>
        </authorList>
    </citation>
    <scope>NUCLEOTIDE SEQUENCE [LARGE SCALE GENOMIC DNA]</scope>
</reference>
<proteinExistence type="predicted"/>
<dbReference type="AlphaFoldDB" id="A0AAV2GVM0"/>
<feature type="domain" description="RNase H type-1" evidence="1">
    <location>
        <begin position="268"/>
        <end position="398"/>
    </location>
</feature>
<dbReference type="InterPro" id="IPR053151">
    <property type="entry name" value="RNase_H-like"/>
</dbReference>
<dbReference type="PROSITE" id="PS50879">
    <property type="entry name" value="RNASE_H_1"/>
    <property type="match status" value="1"/>
</dbReference>
<evidence type="ECO:0000313" key="3">
    <source>
        <dbReference type="Proteomes" id="UP001497516"/>
    </source>
</evidence>
<sequence length="435" mass="50256">MQVPLLEVTTMEVPMEVRSRSVADYWEEEGGWRFEDFEGYLPPEAINKIRSILLDPLTSNEDTMFWKHTANGLFSAKSAFQTYFAEAAPQDSAFWRRIWKLHCPERVRFFVWLATKEKLSTNSRRKIRHLTLDDKCPICKHTAETNVHCLRDCTPTRKIWEDLVPPHEHNTFFAEDHTSWFQMNLNMRDSGERHEDWPSFFALVCWYIWKYRNEYIFQGKKLAGSSFINYVKSKATGWLQAWERTSLQLDCNSKPTRTDRLVCWGAPPRGWSKMNTDGAAQGSTGMATAGGILRDSDGDWLGGFCCKIGTGSAILAELWGIHQGLLTAWNQNTQFLILKTDSQLAIELIRKREDPVHPHSTILTAIRRLMAQNWVVQLVHTYREGNRAADWLSKHSLVYPFGTHELMNPPSQLQQILLEDTLGVSFPRMVVQTQN</sequence>
<dbReference type="InterPro" id="IPR002156">
    <property type="entry name" value="RNaseH_domain"/>
</dbReference>
<dbReference type="SUPFAM" id="SSF53098">
    <property type="entry name" value="Ribonuclease H-like"/>
    <property type="match status" value="1"/>
</dbReference>
<dbReference type="Proteomes" id="UP001497516">
    <property type="component" value="Chromosome 9"/>
</dbReference>
<dbReference type="Pfam" id="PF13966">
    <property type="entry name" value="zf-RVT"/>
    <property type="match status" value="1"/>
</dbReference>
<dbReference type="InterPro" id="IPR044730">
    <property type="entry name" value="RNase_H-like_dom_plant"/>
</dbReference>
<dbReference type="PANTHER" id="PTHR47723">
    <property type="entry name" value="OS05G0353850 PROTEIN"/>
    <property type="match status" value="1"/>
</dbReference>
<keyword evidence="3" id="KW-1185">Reference proteome</keyword>